<organism evidence="3 4">
    <name type="scientific">Halovenus carboxidivorans</name>
    <dbReference type="NCBI Taxonomy" id="2692199"/>
    <lineage>
        <taxon>Archaea</taxon>
        <taxon>Methanobacteriati</taxon>
        <taxon>Methanobacteriota</taxon>
        <taxon>Stenosarchaea group</taxon>
        <taxon>Halobacteria</taxon>
        <taxon>Halobacteriales</taxon>
        <taxon>Haloarculaceae</taxon>
        <taxon>Halovenus</taxon>
    </lineage>
</organism>
<keyword evidence="1" id="KW-0479">Metal-binding</keyword>
<dbReference type="InterPro" id="IPR024654">
    <property type="entry name" value="Calcineurin-like_PHP_lpxH"/>
</dbReference>
<comment type="caution">
    <text evidence="3">The sequence shown here is derived from an EMBL/GenBank/DDBJ whole genome shotgun (WGS) entry which is preliminary data.</text>
</comment>
<reference evidence="3 4" key="1">
    <citation type="submission" date="2019-12" db="EMBL/GenBank/DDBJ databases">
        <title>Isolation and characterization of three novel carbon monoxide-oxidizing members of Halobacteria from salione crusts and soils.</title>
        <authorList>
            <person name="Myers M.R."/>
            <person name="King G.M."/>
        </authorList>
    </citation>
    <scope>NUCLEOTIDE SEQUENCE [LARGE SCALE GENOMIC DNA]</scope>
    <source>
        <strain evidence="3 4">WSH3</strain>
    </source>
</reference>
<dbReference type="Gene3D" id="3.60.21.10">
    <property type="match status" value="1"/>
</dbReference>
<dbReference type="OrthoDB" id="19174at2157"/>
<dbReference type="EC" id="3.1.4.-" evidence="1"/>
<accession>A0A6B0T0Q5</accession>
<evidence type="ECO:0000313" key="4">
    <source>
        <dbReference type="Proteomes" id="UP000466535"/>
    </source>
</evidence>
<proteinExistence type="inferred from homology"/>
<evidence type="ECO:0000259" key="2">
    <source>
        <dbReference type="Pfam" id="PF12850"/>
    </source>
</evidence>
<protein>
    <recommendedName>
        <fullName evidence="1">Phosphoesterase</fullName>
        <ecNumber evidence="1">3.1.4.-</ecNumber>
    </recommendedName>
</protein>
<keyword evidence="4" id="KW-1185">Reference proteome</keyword>
<comment type="similarity">
    <text evidence="1">Belongs to the metallophosphoesterase superfamily. YfcE family.</text>
</comment>
<dbReference type="AlphaFoldDB" id="A0A6B0T0Q5"/>
<sequence>MLVAVSDTHRSDDPGLPAPIRSAIEDADVLLHAGDFTTPSVLESFERIAPSLVAVAGNRDVQAVTDRLPATTTTEWAGRRVLLAHGHEHDATALSLLARQEDADLIVTGHTHRPVIDTVGEIPHLNPGSYADPRRYRPAYATIEEAGEQLRISLRSPEGEEFERRLV</sequence>
<evidence type="ECO:0000313" key="3">
    <source>
        <dbReference type="EMBL" id="MXR51624.1"/>
    </source>
</evidence>
<dbReference type="RefSeq" id="WP_159763769.1">
    <property type="nucleotide sequence ID" value="NZ_WUUT01000003.1"/>
</dbReference>
<evidence type="ECO:0000256" key="1">
    <source>
        <dbReference type="RuleBase" id="RU362039"/>
    </source>
</evidence>
<dbReference type="Proteomes" id="UP000466535">
    <property type="component" value="Unassembled WGS sequence"/>
</dbReference>
<gene>
    <name evidence="3" type="ORF">GRX03_08415</name>
</gene>
<dbReference type="InterPro" id="IPR029052">
    <property type="entry name" value="Metallo-depent_PP-like"/>
</dbReference>
<comment type="cofactor">
    <cofactor evidence="1">
        <name>a divalent metal cation</name>
        <dbReference type="ChEBI" id="CHEBI:60240"/>
    </cofactor>
</comment>
<dbReference type="EMBL" id="WUUT01000003">
    <property type="protein sequence ID" value="MXR51624.1"/>
    <property type="molecule type" value="Genomic_DNA"/>
</dbReference>
<dbReference type="NCBIfam" id="TIGR00040">
    <property type="entry name" value="yfcE"/>
    <property type="match status" value="1"/>
</dbReference>
<dbReference type="SUPFAM" id="SSF56300">
    <property type="entry name" value="Metallo-dependent phosphatases"/>
    <property type="match status" value="1"/>
</dbReference>
<dbReference type="GO" id="GO:0016787">
    <property type="term" value="F:hydrolase activity"/>
    <property type="evidence" value="ECO:0007669"/>
    <property type="project" value="UniProtKB-UniRule"/>
</dbReference>
<dbReference type="InterPro" id="IPR000979">
    <property type="entry name" value="Phosphodiesterase_MJ0936/Vps29"/>
</dbReference>
<dbReference type="GO" id="GO:0046872">
    <property type="term" value="F:metal ion binding"/>
    <property type="evidence" value="ECO:0007669"/>
    <property type="project" value="UniProtKB-KW"/>
</dbReference>
<dbReference type="CDD" id="cd00841">
    <property type="entry name" value="MPP_YfcE"/>
    <property type="match status" value="1"/>
</dbReference>
<name>A0A6B0T0Q5_9EURY</name>
<dbReference type="InterPro" id="IPR041802">
    <property type="entry name" value="MPP_YfcE"/>
</dbReference>
<dbReference type="Pfam" id="PF12850">
    <property type="entry name" value="Metallophos_2"/>
    <property type="match status" value="1"/>
</dbReference>
<dbReference type="PANTHER" id="PTHR11124">
    <property type="entry name" value="VACUOLAR SORTING PROTEIN VPS29"/>
    <property type="match status" value="1"/>
</dbReference>
<feature type="domain" description="Calcineurin-like phosphoesterase" evidence="2">
    <location>
        <begin position="2"/>
        <end position="144"/>
    </location>
</feature>